<dbReference type="Proteomes" id="UP000644548">
    <property type="component" value="Unassembled WGS sequence"/>
</dbReference>
<reference evidence="2" key="1">
    <citation type="journal article" date="2019" name="Int. J. Syst. Evol. Microbiol.">
        <title>The Global Catalogue of Microorganisms (GCM) 10K type strain sequencing project: providing services to taxonomists for standard genome sequencing and annotation.</title>
        <authorList>
            <consortium name="The Broad Institute Genomics Platform"/>
            <consortium name="The Broad Institute Genome Sequencing Center for Infectious Disease"/>
            <person name="Wu L."/>
            <person name="Ma J."/>
        </authorList>
    </citation>
    <scope>NUCLEOTIDE SEQUENCE [LARGE SCALE GENOMIC DNA]</scope>
    <source>
        <strain evidence="2">JCM 31405</strain>
    </source>
</reference>
<accession>A0ABQ2S9P7</accession>
<protein>
    <submittedName>
        <fullName evidence="1">Uncharacterized protein</fullName>
    </submittedName>
</protein>
<comment type="caution">
    <text evidence="1">The sequence shown here is derived from an EMBL/GenBank/DDBJ whole genome shotgun (WGS) entry which is preliminary data.</text>
</comment>
<proteinExistence type="predicted"/>
<evidence type="ECO:0000313" key="2">
    <source>
        <dbReference type="Proteomes" id="UP000644548"/>
    </source>
</evidence>
<dbReference type="EMBL" id="BMQN01000011">
    <property type="protein sequence ID" value="GGS03249.1"/>
    <property type="molecule type" value="Genomic_DNA"/>
</dbReference>
<evidence type="ECO:0000313" key="1">
    <source>
        <dbReference type="EMBL" id="GGS03249.1"/>
    </source>
</evidence>
<sequence length="65" mass="6331">MLKGAGTVTLSRGGGASVGIRMSWPPGVRGPVLLESGCTAIGGAVTVQAECVADAFPGEGEACVQ</sequence>
<keyword evidence="2" id="KW-1185">Reference proteome</keyword>
<name>A0ABQ2S9P7_9DEIO</name>
<organism evidence="1 2">
    <name type="scientific">Deinococcus sedimenti</name>
    <dbReference type="NCBI Taxonomy" id="1867090"/>
    <lineage>
        <taxon>Bacteria</taxon>
        <taxon>Thermotogati</taxon>
        <taxon>Deinococcota</taxon>
        <taxon>Deinococci</taxon>
        <taxon>Deinococcales</taxon>
        <taxon>Deinococcaceae</taxon>
        <taxon>Deinococcus</taxon>
    </lineage>
</organism>
<gene>
    <name evidence="1" type="ORF">GCM10008960_32340</name>
</gene>